<comment type="caution">
    <text evidence="1">The sequence shown here is derived from an EMBL/GenBank/DDBJ whole genome shotgun (WGS) entry which is preliminary data.</text>
</comment>
<proteinExistence type="predicted"/>
<dbReference type="RefSeq" id="WP_284102293.1">
    <property type="nucleotide sequence ID" value="NZ_JARRAF010000028.1"/>
</dbReference>
<sequence>MGLFGFNKKPPYLTGACKALKLEGRVARYLTVDKVPVEELIAKADASALCSYIVVGDIFQRPGTLMTENNTQDQEFSVNYDKLTHTIGLSLRQGNMRQSLIFHTKSPKELAAEMGLALTMDEPAKPAQEGG</sequence>
<dbReference type="EMBL" id="JARRAF010000028">
    <property type="protein sequence ID" value="MDK2125978.1"/>
    <property type="molecule type" value="Genomic_DNA"/>
</dbReference>
<gene>
    <name evidence="1" type="ORF">PZA18_18180</name>
</gene>
<evidence type="ECO:0000313" key="2">
    <source>
        <dbReference type="Proteomes" id="UP001172778"/>
    </source>
</evidence>
<name>A0ABT7E3R5_9NEIS</name>
<protein>
    <submittedName>
        <fullName evidence="1">Uncharacterized protein</fullName>
    </submittedName>
</protein>
<keyword evidence="2" id="KW-1185">Reference proteome</keyword>
<reference evidence="1" key="1">
    <citation type="submission" date="2023-03" db="EMBL/GenBank/DDBJ databases">
        <title>Chitinimonas shenzhenensis gen. nov., sp. nov., a novel member of family Burkholderiaceae isolated from activated sludge collected in Shen Zhen, China.</title>
        <authorList>
            <person name="Wang X."/>
        </authorList>
    </citation>
    <scope>NUCLEOTIDE SEQUENCE</scope>
    <source>
        <strain evidence="1">DQS-5</strain>
    </source>
</reference>
<dbReference type="Proteomes" id="UP001172778">
    <property type="component" value="Unassembled WGS sequence"/>
</dbReference>
<evidence type="ECO:0000313" key="1">
    <source>
        <dbReference type="EMBL" id="MDK2125978.1"/>
    </source>
</evidence>
<accession>A0ABT7E3R5</accession>
<organism evidence="1 2">
    <name type="scientific">Parachitinimonas caeni</name>
    <dbReference type="NCBI Taxonomy" id="3031301"/>
    <lineage>
        <taxon>Bacteria</taxon>
        <taxon>Pseudomonadati</taxon>
        <taxon>Pseudomonadota</taxon>
        <taxon>Betaproteobacteria</taxon>
        <taxon>Neisseriales</taxon>
        <taxon>Chitinibacteraceae</taxon>
        <taxon>Parachitinimonas</taxon>
    </lineage>
</organism>